<sequence length="20" mass="2096">MVPVTVLRIAGSSPQLTGRN</sequence>
<gene>
    <name evidence="1" type="ORF">CEPIT_LOCUS37295</name>
</gene>
<evidence type="ECO:0000313" key="1">
    <source>
        <dbReference type="EMBL" id="CAH9139058.1"/>
    </source>
</evidence>
<dbReference type="AlphaFoldDB" id="A0AAV0FTP5"/>
<proteinExistence type="predicted"/>
<name>A0AAV0FTP5_9ASTE</name>
<organism evidence="1 2">
    <name type="scientific">Cuscuta epithymum</name>
    <dbReference type="NCBI Taxonomy" id="186058"/>
    <lineage>
        <taxon>Eukaryota</taxon>
        <taxon>Viridiplantae</taxon>
        <taxon>Streptophyta</taxon>
        <taxon>Embryophyta</taxon>
        <taxon>Tracheophyta</taxon>
        <taxon>Spermatophyta</taxon>
        <taxon>Magnoliopsida</taxon>
        <taxon>eudicotyledons</taxon>
        <taxon>Gunneridae</taxon>
        <taxon>Pentapetalae</taxon>
        <taxon>asterids</taxon>
        <taxon>lamiids</taxon>
        <taxon>Solanales</taxon>
        <taxon>Convolvulaceae</taxon>
        <taxon>Cuscuteae</taxon>
        <taxon>Cuscuta</taxon>
        <taxon>Cuscuta subgen. Cuscuta</taxon>
    </lineage>
</organism>
<accession>A0AAV0FTP5</accession>
<comment type="caution">
    <text evidence="1">The sequence shown here is derived from an EMBL/GenBank/DDBJ whole genome shotgun (WGS) entry which is preliminary data.</text>
</comment>
<dbReference type="Proteomes" id="UP001152523">
    <property type="component" value="Unassembled WGS sequence"/>
</dbReference>
<reference evidence="1" key="1">
    <citation type="submission" date="2022-07" db="EMBL/GenBank/DDBJ databases">
        <authorList>
            <person name="Macas J."/>
            <person name="Novak P."/>
            <person name="Neumann P."/>
        </authorList>
    </citation>
    <scope>NUCLEOTIDE SEQUENCE</scope>
</reference>
<dbReference type="EMBL" id="CAMAPF010001015">
    <property type="protein sequence ID" value="CAH9139058.1"/>
    <property type="molecule type" value="Genomic_DNA"/>
</dbReference>
<evidence type="ECO:0000313" key="2">
    <source>
        <dbReference type="Proteomes" id="UP001152523"/>
    </source>
</evidence>
<keyword evidence="2" id="KW-1185">Reference proteome</keyword>
<protein>
    <submittedName>
        <fullName evidence="1">Uncharacterized protein</fullName>
    </submittedName>
</protein>